<feature type="region of interest" description="Disordered" evidence="1">
    <location>
        <begin position="86"/>
        <end position="114"/>
    </location>
</feature>
<feature type="compositionally biased region" description="Basic and acidic residues" evidence="1">
    <location>
        <begin position="86"/>
        <end position="103"/>
    </location>
</feature>
<dbReference type="KEGG" id="ssai:N0B31_14880"/>
<dbReference type="EMBL" id="CP104003">
    <property type="protein sequence ID" value="UWM53420.1"/>
    <property type="molecule type" value="Genomic_DNA"/>
</dbReference>
<proteinExistence type="predicted"/>
<dbReference type="GeneID" id="74943732"/>
<evidence type="ECO:0000256" key="1">
    <source>
        <dbReference type="SAM" id="MobiDB-lite"/>
    </source>
</evidence>
<accession>A0A9E7R0H3</accession>
<reference evidence="2" key="1">
    <citation type="submission" date="2022-09" db="EMBL/GenBank/DDBJ databases">
        <title>Diverse halophilic archaea isolated from saline environments.</title>
        <authorList>
            <person name="Cui H.-L."/>
        </authorList>
    </citation>
    <scope>NUCLEOTIDE SEQUENCE</scope>
    <source>
        <strain evidence="2">ZS-35-S2</strain>
    </source>
</reference>
<dbReference type="Pfam" id="PF20126">
    <property type="entry name" value="TumE"/>
    <property type="match status" value="1"/>
</dbReference>
<sequence length="154" mass="16965">MQEAEPHSLRGAIDAGALHDFRTEFERLEPVASGSLDDPVSPDELRLRLDDGIGTATSATITVRWSVQSDYNVHYSDDAGRNLRWDVHPHDYPVPDGDGHYHPPPDASNDEDDVEESCIGVTEIVLVARAVHQLWRVGYDSGTVDPLNDADNPP</sequence>
<evidence type="ECO:0000313" key="2">
    <source>
        <dbReference type="EMBL" id="UWM53420.1"/>
    </source>
</evidence>
<keyword evidence="3" id="KW-1185">Reference proteome</keyword>
<organism evidence="2 3">
    <name type="scientific">Salinirubellus salinus</name>
    <dbReference type="NCBI Taxonomy" id="1364945"/>
    <lineage>
        <taxon>Archaea</taxon>
        <taxon>Methanobacteriati</taxon>
        <taxon>Methanobacteriota</taxon>
        <taxon>Stenosarchaea group</taxon>
        <taxon>Halobacteria</taxon>
        <taxon>Halobacteriales</taxon>
        <taxon>Natronomonadaceae</taxon>
        <taxon>Salinirubellus</taxon>
    </lineage>
</organism>
<evidence type="ECO:0000313" key="3">
    <source>
        <dbReference type="Proteomes" id="UP001057580"/>
    </source>
</evidence>
<dbReference type="AlphaFoldDB" id="A0A9E7R0H3"/>
<dbReference type="Proteomes" id="UP001057580">
    <property type="component" value="Chromosome"/>
</dbReference>
<protein>
    <submittedName>
        <fullName evidence="2">Uncharacterized protein</fullName>
    </submittedName>
</protein>
<dbReference type="RefSeq" id="WP_260592414.1">
    <property type="nucleotide sequence ID" value="NZ_CP104003.1"/>
</dbReference>
<name>A0A9E7R0H3_9EURY</name>
<dbReference type="InterPro" id="IPR045397">
    <property type="entry name" value="TumE-like"/>
</dbReference>
<gene>
    <name evidence="2" type="ORF">N0B31_14880</name>
</gene>